<evidence type="ECO:0000256" key="4">
    <source>
        <dbReference type="ARBA" id="ARBA00012702"/>
    </source>
</evidence>
<evidence type="ECO:0000256" key="14">
    <source>
        <dbReference type="SAM" id="Coils"/>
    </source>
</evidence>
<evidence type="ECO:0000256" key="3">
    <source>
        <dbReference type="ARBA" id="ARBA00012700"/>
    </source>
</evidence>
<keyword evidence="8" id="KW-0460">Magnesium</keyword>
<dbReference type="Gene3D" id="1.25.40.120">
    <property type="entry name" value="Protein prenylyltransferase"/>
    <property type="match status" value="1"/>
</dbReference>
<dbReference type="InterPro" id="IPR002088">
    <property type="entry name" value="Prenyl_trans_a"/>
</dbReference>
<evidence type="ECO:0000256" key="1">
    <source>
        <dbReference type="ARBA" id="ARBA00001946"/>
    </source>
</evidence>
<keyword evidence="7" id="KW-0677">Repeat</keyword>
<evidence type="ECO:0000256" key="2">
    <source>
        <dbReference type="ARBA" id="ARBA00006734"/>
    </source>
</evidence>
<comment type="caution">
    <text evidence="15">The sequence shown here is derived from an EMBL/GenBank/DDBJ whole genome shotgun (WGS) entry which is preliminary data.</text>
</comment>
<dbReference type="GO" id="GO:0005953">
    <property type="term" value="C:CAAX-protein geranylgeranyltransferase complex"/>
    <property type="evidence" value="ECO:0007669"/>
    <property type="project" value="TreeGrafter"/>
</dbReference>
<dbReference type="PROSITE" id="PS51147">
    <property type="entry name" value="PFTA"/>
    <property type="match status" value="4"/>
</dbReference>
<evidence type="ECO:0000256" key="9">
    <source>
        <dbReference type="ARBA" id="ARBA00040965"/>
    </source>
</evidence>
<comment type="similarity">
    <text evidence="2">Belongs to the protein prenyltransferase subunit alpha family.</text>
</comment>
<evidence type="ECO:0000313" key="16">
    <source>
        <dbReference type="Proteomes" id="UP000285326"/>
    </source>
</evidence>
<dbReference type="AlphaFoldDB" id="A0A420IJJ1"/>
<dbReference type="PANTHER" id="PTHR11129:SF1">
    <property type="entry name" value="PROTEIN FARNESYLTRANSFERASE_GERANYLGERANYLTRANSFERASE TYPE-1 SUBUNIT ALPHA"/>
    <property type="match status" value="1"/>
</dbReference>
<dbReference type="GO" id="GO:0005965">
    <property type="term" value="C:protein farnesyltransferase complex"/>
    <property type="evidence" value="ECO:0007669"/>
    <property type="project" value="TreeGrafter"/>
</dbReference>
<dbReference type="GO" id="GO:0004660">
    <property type="term" value="F:protein farnesyltransferase activity"/>
    <property type="evidence" value="ECO:0007669"/>
    <property type="project" value="UniProtKB-EC"/>
</dbReference>
<dbReference type="Proteomes" id="UP000285326">
    <property type="component" value="Unassembled WGS sequence"/>
</dbReference>
<keyword evidence="5" id="KW-0637">Prenyltransferase</keyword>
<evidence type="ECO:0000256" key="11">
    <source>
        <dbReference type="ARBA" id="ARBA00042436"/>
    </source>
</evidence>
<feature type="coiled-coil region" evidence="14">
    <location>
        <begin position="117"/>
        <end position="144"/>
    </location>
</feature>
<accession>A0A420IJJ1</accession>
<dbReference type="Pfam" id="PF01239">
    <property type="entry name" value="PPTA"/>
    <property type="match status" value="3"/>
</dbReference>
<keyword evidence="14" id="KW-0175">Coiled coil</keyword>
<comment type="cofactor">
    <cofactor evidence="1">
        <name>Mg(2+)</name>
        <dbReference type="ChEBI" id="CHEBI:18420"/>
    </cofactor>
</comment>
<reference evidence="15 16" key="1">
    <citation type="journal article" date="2018" name="BMC Genomics">
        <title>Comparative genome analyses reveal sequence features reflecting distinct modes of host-adaptation between dicot and monocot powdery mildew.</title>
        <authorList>
            <person name="Wu Y."/>
            <person name="Ma X."/>
            <person name="Pan Z."/>
            <person name="Kale S.D."/>
            <person name="Song Y."/>
            <person name="King H."/>
            <person name="Zhang Q."/>
            <person name="Presley C."/>
            <person name="Deng X."/>
            <person name="Wei C.I."/>
            <person name="Xiao S."/>
        </authorList>
    </citation>
    <scope>NUCLEOTIDE SEQUENCE [LARGE SCALE GENOMIC DNA]</scope>
    <source>
        <strain evidence="15">UMSG1</strain>
    </source>
</reference>
<proteinExistence type="inferred from homology"/>
<evidence type="ECO:0000256" key="6">
    <source>
        <dbReference type="ARBA" id="ARBA00022679"/>
    </source>
</evidence>
<evidence type="ECO:0000313" key="15">
    <source>
        <dbReference type="EMBL" id="RKF74726.1"/>
    </source>
</evidence>
<gene>
    <name evidence="15" type="ORF">GcM1_238123</name>
</gene>
<dbReference type="EC" id="2.5.1.58" evidence="4"/>
<name>A0A420IJJ1_9PEZI</name>
<evidence type="ECO:0000256" key="12">
    <source>
        <dbReference type="ARBA" id="ARBA00043086"/>
    </source>
</evidence>
<dbReference type="GO" id="GO:0004662">
    <property type="term" value="F:CAAX-protein geranylgeranyltransferase activity"/>
    <property type="evidence" value="ECO:0007669"/>
    <property type="project" value="UniProtKB-EC"/>
</dbReference>
<evidence type="ECO:0000256" key="7">
    <source>
        <dbReference type="ARBA" id="ARBA00022737"/>
    </source>
</evidence>
<dbReference type="PANTHER" id="PTHR11129">
    <property type="entry name" value="PROTEIN FARNESYLTRANSFERASE ALPHA SUBUNIT/RAB GERANYLGERANYL TRANSFERASE ALPHA SUBUNIT"/>
    <property type="match status" value="1"/>
</dbReference>
<keyword evidence="6 15" id="KW-0808">Transferase</keyword>
<evidence type="ECO:0000256" key="10">
    <source>
        <dbReference type="ARBA" id="ARBA00041392"/>
    </source>
</evidence>
<dbReference type="EC" id="2.5.1.59" evidence="3"/>
<organism evidence="15 16">
    <name type="scientific">Golovinomyces cichoracearum</name>
    <dbReference type="NCBI Taxonomy" id="62708"/>
    <lineage>
        <taxon>Eukaryota</taxon>
        <taxon>Fungi</taxon>
        <taxon>Dikarya</taxon>
        <taxon>Ascomycota</taxon>
        <taxon>Pezizomycotina</taxon>
        <taxon>Leotiomycetes</taxon>
        <taxon>Erysiphales</taxon>
        <taxon>Erysiphaceae</taxon>
        <taxon>Golovinomyces</taxon>
    </lineage>
</organism>
<evidence type="ECO:0000256" key="8">
    <source>
        <dbReference type="ARBA" id="ARBA00022842"/>
    </source>
</evidence>
<protein>
    <recommendedName>
        <fullName evidence="9">Protein farnesyltransferase/geranylgeranyltransferase type-1 subunit alpha</fullName>
        <ecNumber evidence="4">2.5.1.58</ecNumber>
        <ecNumber evidence="3">2.5.1.59</ecNumber>
    </recommendedName>
    <alternativeName>
        <fullName evidence="12">CAAX farnesyltransferase subunit alpha</fullName>
    </alternativeName>
    <alternativeName>
        <fullName evidence="11">FTase-alpha</fullName>
    </alternativeName>
    <alternativeName>
        <fullName evidence="10">Ras proteins prenyltransferase subunit alpha</fullName>
    </alternativeName>
    <alternativeName>
        <fullName evidence="13">Type I protein geranyl-geranyltransferase subunit alpha</fullName>
    </alternativeName>
</protein>
<sequence>MPCNKVKSDGLLTPSTTEKPKEYNTIAAQLEAYYIESIPYRSNSILELTSSQKLVYVLSGILDSGIWQSWDSAKRNELWKLIEANKVPIPTPKPGDLGKDSRGRSLCQLSPKEFFKYKNTERELSSLKAESTRFKEKVDKEEADIEMEKNRRKLIGILSRKNTGKYEGNPEWDDVIPIPQEDGEGALASITYTEEYSEAMSYLRAIIAAKEQSMRVLTLTAHIINLNPAHYTVWLYRASTIIALNMSITAELEWVNQVALQNQKNYQIWHHRQLLIDHLYPSIVDDFSAKNQLASSESAFIQKMLDEDSKNYHVWSYRQYLIRKFNLFNPSELSSVETLIKRDVMNNSAWSHRFFLVFSNPEYTSASATAIDYDPCIPAEIIEREKSFAKFSTLEAPQNPCPWNYLRGVLRKSGQTAATEEDWAAEFVTLGETGNSECKLVKSSHALEFLADAWAEKGEFIKVDEAYRLLGERYDPIRKIFWEWKRANQKPD</sequence>
<dbReference type="EMBL" id="MCBS01023813">
    <property type="protein sequence ID" value="RKF74726.1"/>
    <property type="molecule type" value="Genomic_DNA"/>
</dbReference>
<evidence type="ECO:0000256" key="13">
    <source>
        <dbReference type="ARBA" id="ARBA00043219"/>
    </source>
</evidence>
<dbReference type="SUPFAM" id="SSF48439">
    <property type="entry name" value="Protein prenylyltransferase"/>
    <property type="match status" value="1"/>
</dbReference>
<evidence type="ECO:0000256" key="5">
    <source>
        <dbReference type="ARBA" id="ARBA00022602"/>
    </source>
</evidence>